<name>A0A0F9CLU1_9ZZZZ</name>
<feature type="transmembrane region" description="Helical" evidence="2">
    <location>
        <begin position="23"/>
        <end position="44"/>
    </location>
</feature>
<feature type="region of interest" description="Disordered" evidence="1">
    <location>
        <begin position="1"/>
        <end position="22"/>
    </location>
</feature>
<comment type="caution">
    <text evidence="3">The sequence shown here is derived from an EMBL/GenBank/DDBJ whole genome shotgun (WGS) entry which is preliminary data.</text>
</comment>
<dbReference type="EMBL" id="LAZR01043618">
    <property type="protein sequence ID" value="KKL06651.1"/>
    <property type="molecule type" value="Genomic_DNA"/>
</dbReference>
<evidence type="ECO:0000256" key="1">
    <source>
        <dbReference type="SAM" id="MobiDB-lite"/>
    </source>
</evidence>
<dbReference type="AlphaFoldDB" id="A0A0F9CLU1"/>
<keyword evidence="2" id="KW-1133">Transmembrane helix</keyword>
<feature type="compositionally biased region" description="Low complexity" evidence="1">
    <location>
        <begin position="1"/>
        <end position="10"/>
    </location>
</feature>
<keyword evidence="2" id="KW-0812">Transmembrane</keyword>
<feature type="non-terminal residue" evidence="3">
    <location>
        <position position="1"/>
    </location>
</feature>
<proteinExistence type="predicted"/>
<organism evidence="3">
    <name type="scientific">marine sediment metagenome</name>
    <dbReference type="NCBI Taxonomy" id="412755"/>
    <lineage>
        <taxon>unclassified sequences</taxon>
        <taxon>metagenomes</taxon>
        <taxon>ecological metagenomes</taxon>
    </lineage>
</organism>
<reference evidence="3" key="1">
    <citation type="journal article" date="2015" name="Nature">
        <title>Complex archaea that bridge the gap between prokaryotes and eukaryotes.</title>
        <authorList>
            <person name="Spang A."/>
            <person name="Saw J.H."/>
            <person name="Jorgensen S.L."/>
            <person name="Zaremba-Niedzwiedzka K."/>
            <person name="Martijn J."/>
            <person name="Lind A.E."/>
            <person name="van Eijk R."/>
            <person name="Schleper C."/>
            <person name="Guy L."/>
            <person name="Ettema T.J."/>
        </authorList>
    </citation>
    <scope>NUCLEOTIDE SEQUENCE</scope>
</reference>
<accession>A0A0F9CLU1</accession>
<keyword evidence="2" id="KW-0472">Membrane</keyword>
<evidence type="ECO:0000256" key="2">
    <source>
        <dbReference type="SAM" id="Phobius"/>
    </source>
</evidence>
<sequence>AADTAALPTSGGPPPTSGDSPSAWTYALIAAGTLALLGSGALGLRHQR</sequence>
<evidence type="ECO:0000313" key="3">
    <source>
        <dbReference type="EMBL" id="KKL06651.1"/>
    </source>
</evidence>
<protein>
    <submittedName>
        <fullName evidence="3">Uncharacterized protein</fullName>
    </submittedName>
</protein>
<gene>
    <name evidence="3" type="ORF">LCGC14_2593920</name>
</gene>